<feature type="compositionally biased region" description="Basic and acidic residues" evidence="2">
    <location>
        <begin position="150"/>
        <end position="162"/>
    </location>
</feature>
<dbReference type="GO" id="GO:0006270">
    <property type="term" value="P:DNA replication initiation"/>
    <property type="evidence" value="ECO:0007669"/>
    <property type="project" value="TreeGrafter"/>
</dbReference>
<sequence length="856" mass="97385">MTKRARTRGLLHDSQLTDSDRRKIRCKERDILQDIRKNAKELANVTSNKFIETTEELNQVYEQICFPREANLDASNLEELNQAIIKQAQSLGTIRQQYDAADLIRASRESFASDEAFDWEKLGGTVASSFRCVPEINFFFGLMDTKVTEKQRQPTRRIRNDESIQTSQPTKYSAKNDQQDAQARRLETMRLAMKRSDRQDLFRVALHPQSFSQTVENLFDVSFLVRNGALEIGIDDKETPYIEHHPSRTDESMPPQTQSIISITPNQWEELANVMELEEPLEQVRKTVCACGGTFEDDLTPETTHLIAQNVGTTKYQVALEWKLPIIAPAWIFESFRASTVQDLDMYGLGFLEGLTLTTTGLLLEERDEVQRAANQHKAVYDANLEVGKTNLLIAQAPSGIKYKTALQNQIPIVHISWLRDSIQANRMLLMAEYALEKVYQPSQMYSKLHQSVTEFLKGDLVRIMEAKEDDYLMLFDACTFHLIGFTTETRGFLLELIRIGMGTVYYDWDPERVSHLIVSPALEHIDQSMMQQLKSFQRCQTTMTCVSAEWVIESLRHDALQPEENFPCTISEVNDTPATDPSFPAPEFGIVPHPLKAYDNDTKPLFKPESAFLFLCVNPNQLHVQKCIRQLEEISEVQAFAINHQDASNLSFLQFGFLTHIVVCNGASISSTILRELESSATAYHTESQTKGRLRFVSDLWLCCCLSEGQLFPRRSHELFSLESCSTESLESSFRSVLPAPLPLECFKNVSASVSVYVGVDRVVILELLKLVGAKTSRKLSRRNTHLICLNPFGMKYDKAKEWNIPVVNAQWIMQSISQQRLLDITLPAFQVLDDQSTCFPNSNPDDTTTAFSQD</sequence>
<accession>F0WBK4</accession>
<evidence type="ECO:0000313" key="4">
    <source>
        <dbReference type="EMBL" id="CCA18531.1"/>
    </source>
</evidence>
<feature type="domain" description="BRCT" evidence="3">
    <location>
        <begin position="282"/>
        <end position="349"/>
    </location>
</feature>
<dbReference type="Pfam" id="PF00533">
    <property type="entry name" value="BRCT"/>
    <property type="match status" value="2"/>
</dbReference>
<dbReference type="PANTHER" id="PTHR13561">
    <property type="entry name" value="DNA REPLICATION REGULATOR DPB11-RELATED"/>
    <property type="match status" value="1"/>
</dbReference>
<dbReference type="InterPro" id="IPR036420">
    <property type="entry name" value="BRCT_dom_sf"/>
</dbReference>
<dbReference type="HOGENOM" id="CLU_333845_0_0_1"/>
<dbReference type="InterPro" id="IPR059215">
    <property type="entry name" value="BRCT2_TopBP1-like"/>
</dbReference>
<dbReference type="GO" id="GO:0033314">
    <property type="term" value="P:mitotic DNA replication checkpoint signaling"/>
    <property type="evidence" value="ECO:0007669"/>
    <property type="project" value="TreeGrafter"/>
</dbReference>
<feature type="compositionally biased region" description="Polar residues" evidence="2">
    <location>
        <begin position="163"/>
        <end position="181"/>
    </location>
</feature>
<dbReference type="Gene3D" id="3.40.50.10190">
    <property type="entry name" value="BRCT domain"/>
    <property type="match status" value="4"/>
</dbReference>
<name>F0WBK4_9STRA</name>
<reference evidence="4" key="1">
    <citation type="journal article" date="2011" name="PLoS Biol.">
        <title>Gene gain and loss during evolution of obligate parasitism in the white rust pathogen of Arabidopsis thaliana.</title>
        <authorList>
            <person name="Kemen E."/>
            <person name="Gardiner A."/>
            <person name="Schultz-Larsen T."/>
            <person name="Kemen A.C."/>
            <person name="Balmuth A.L."/>
            <person name="Robert-Seilaniantz A."/>
            <person name="Bailey K."/>
            <person name="Holub E."/>
            <person name="Studholme D.J."/>
            <person name="Maclean D."/>
            <person name="Jones J.D."/>
        </authorList>
    </citation>
    <scope>NUCLEOTIDE SEQUENCE</scope>
</reference>
<dbReference type="GO" id="GO:0007095">
    <property type="term" value="P:mitotic G2 DNA damage checkpoint signaling"/>
    <property type="evidence" value="ECO:0007669"/>
    <property type="project" value="TreeGrafter"/>
</dbReference>
<evidence type="ECO:0000259" key="3">
    <source>
        <dbReference type="PROSITE" id="PS50172"/>
    </source>
</evidence>
<protein>
    <submittedName>
        <fullName evidence="4">Uncharacterized protein AlNc14C52G4049</fullName>
    </submittedName>
</protein>
<dbReference type="PANTHER" id="PTHR13561:SF20">
    <property type="entry name" value="DNA TOPOISOMERASE 2-BINDING PROTEIN 1"/>
    <property type="match status" value="1"/>
</dbReference>
<dbReference type="PROSITE" id="PS50172">
    <property type="entry name" value="BRCT"/>
    <property type="match status" value="5"/>
</dbReference>
<feature type="domain" description="BRCT" evidence="3">
    <location>
        <begin position="660"/>
        <end position="720"/>
    </location>
</feature>
<dbReference type="InterPro" id="IPR014854">
    <property type="entry name" value="Nse4_C"/>
</dbReference>
<feature type="region of interest" description="Disordered" evidence="2">
    <location>
        <begin position="150"/>
        <end position="181"/>
    </location>
</feature>
<dbReference type="EMBL" id="FR824097">
    <property type="protein sequence ID" value="CCA18531.1"/>
    <property type="molecule type" value="Genomic_DNA"/>
</dbReference>
<keyword evidence="1" id="KW-0677">Repeat</keyword>
<proteinExistence type="predicted"/>
<dbReference type="InterPro" id="IPR001357">
    <property type="entry name" value="BRCT_dom"/>
</dbReference>
<feature type="domain" description="BRCT" evidence="3">
    <location>
        <begin position="748"/>
        <end position="825"/>
    </location>
</feature>
<dbReference type="SUPFAM" id="SSF52113">
    <property type="entry name" value="BRCT domain"/>
    <property type="match status" value="4"/>
</dbReference>
<dbReference type="SMART" id="SM00292">
    <property type="entry name" value="BRCT"/>
    <property type="match status" value="5"/>
</dbReference>
<reference evidence="4" key="2">
    <citation type="submission" date="2011-02" db="EMBL/GenBank/DDBJ databases">
        <authorList>
            <person name="MacLean D."/>
        </authorList>
    </citation>
    <scope>NUCLEOTIDE SEQUENCE</scope>
</reference>
<dbReference type="CDD" id="cd17731">
    <property type="entry name" value="BRCT_TopBP1_rpt2_like"/>
    <property type="match status" value="1"/>
</dbReference>
<organism evidence="4">
    <name type="scientific">Albugo laibachii Nc14</name>
    <dbReference type="NCBI Taxonomy" id="890382"/>
    <lineage>
        <taxon>Eukaryota</taxon>
        <taxon>Sar</taxon>
        <taxon>Stramenopiles</taxon>
        <taxon>Oomycota</taxon>
        <taxon>Peronosporomycetes</taxon>
        <taxon>Albuginales</taxon>
        <taxon>Albuginaceae</taxon>
        <taxon>Albugo</taxon>
    </lineage>
</organism>
<dbReference type="CDD" id="cd00027">
    <property type="entry name" value="BRCT"/>
    <property type="match status" value="1"/>
</dbReference>
<evidence type="ECO:0000256" key="1">
    <source>
        <dbReference type="ARBA" id="ARBA00022737"/>
    </source>
</evidence>
<feature type="domain" description="BRCT" evidence="3">
    <location>
        <begin position="352"/>
        <end position="436"/>
    </location>
</feature>
<dbReference type="AlphaFoldDB" id="F0WBK4"/>
<feature type="domain" description="BRCT" evidence="3">
    <location>
        <begin position="471"/>
        <end position="569"/>
    </location>
</feature>
<evidence type="ECO:0000256" key="2">
    <source>
        <dbReference type="SAM" id="MobiDB-lite"/>
    </source>
</evidence>
<gene>
    <name evidence="4" type="primary">AlNc14C52G4049</name>
    <name evidence="4" type="ORF">ALNC14_046740</name>
</gene>
<dbReference type="Pfam" id="PF08743">
    <property type="entry name" value="Nse4_C"/>
    <property type="match status" value="1"/>
</dbReference>
<dbReference type="Pfam" id="PF12738">
    <property type="entry name" value="PTCB-BRCT"/>
    <property type="match status" value="1"/>
</dbReference>